<organism evidence="1 2">
    <name type="scientific">Micromonospora vulcania</name>
    <dbReference type="NCBI Taxonomy" id="1441873"/>
    <lineage>
        <taxon>Bacteria</taxon>
        <taxon>Bacillati</taxon>
        <taxon>Actinomycetota</taxon>
        <taxon>Actinomycetes</taxon>
        <taxon>Micromonosporales</taxon>
        <taxon>Micromonosporaceae</taxon>
        <taxon>Micromonospora</taxon>
    </lineage>
</organism>
<dbReference type="RefSeq" id="WP_377509173.1">
    <property type="nucleotide sequence ID" value="NZ_JBHSQS010000005.1"/>
</dbReference>
<dbReference type="EMBL" id="JBHSQS010000005">
    <property type="protein sequence ID" value="MFC5923802.1"/>
    <property type="molecule type" value="Genomic_DNA"/>
</dbReference>
<protein>
    <submittedName>
        <fullName evidence="1">Uncharacterized protein</fullName>
    </submittedName>
</protein>
<evidence type="ECO:0000313" key="1">
    <source>
        <dbReference type="EMBL" id="MFC5923802.1"/>
    </source>
</evidence>
<dbReference type="Proteomes" id="UP001596226">
    <property type="component" value="Unassembled WGS sequence"/>
</dbReference>
<comment type="caution">
    <text evidence="1">The sequence shown here is derived from an EMBL/GenBank/DDBJ whole genome shotgun (WGS) entry which is preliminary data.</text>
</comment>
<sequence>MDILWSASSPTSGTFVSTERSGFADLVERFSELRAQGQGYLEVRGDAKFSVCALGFLGSAAVIHLMSGTGVISLLVADEPGDSSAEVLVMDDLVEFTADFVLDVDRAWQVVEEFVRTGDPARAGDWFEL</sequence>
<reference evidence="2" key="1">
    <citation type="journal article" date="2019" name="Int. J. Syst. Evol. Microbiol.">
        <title>The Global Catalogue of Microorganisms (GCM) 10K type strain sequencing project: providing services to taxonomists for standard genome sequencing and annotation.</title>
        <authorList>
            <consortium name="The Broad Institute Genomics Platform"/>
            <consortium name="The Broad Institute Genome Sequencing Center for Infectious Disease"/>
            <person name="Wu L."/>
            <person name="Ma J."/>
        </authorList>
    </citation>
    <scope>NUCLEOTIDE SEQUENCE [LARGE SCALE GENOMIC DNA]</scope>
    <source>
        <strain evidence="2">CGMCC 4.7144</strain>
    </source>
</reference>
<evidence type="ECO:0000313" key="2">
    <source>
        <dbReference type="Proteomes" id="UP001596226"/>
    </source>
</evidence>
<accession>A0ABW1H5X1</accession>
<keyword evidence="2" id="KW-1185">Reference proteome</keyword>
<proteinExistence type="predicted"/>
<name>A0ABW1H5X1_9ACTN</name>
<gene>
    <name evidence="1" type="ORF">ACFQGL_10660</name>
</gene>